<gene>
    <name evidence="8" type="ORF">WJX84_001337</name>
</gene>
<keyword evidence="3" id="KW-0813">Transport</keyword>
<feature type="transmembrane region" description="Helical" evidence="6">
    <location>
        <begin position="176"/>
        <end position="198"/>
    </location>
</feature>
<keyword evidence="9" id="KW-1185">Reference proteome</keyword>
<proteinExistence type="predicted"/>
<keyword evidence="2 6" id="KW-0812">Transmembrane</keyword>
<feature type="domain" description="Amino acid transporter transmembrane" evidence="7">
    <location>
        <begin position="75"/>
        <end position="472"/>
    </location>
</feature>
<sequence>MSEIVCSFRTSVSGRVPSNSQFQRQPEILHGSAPYASTVNCLATPTASPTTPYGKPGPRGSVPIGWLKHIFLEGNTLWDALLLNACSNIGQVLLVWPHQMANTGITPGLILMVASGFISSWTMWLLLILYMQRKHTLMGKDQWFDDLTGKQRLAITQYHEVVGFFGHLWLQHFAQLLTGISLLGTGIAQVVACAGNYYSIDQTYSKRTLELIFGGCLMAFTFVPSFRQMRILNIIGIIGTAFTAWYIVGESLRAGIKPRAYEQNAAPKSMGGFFVGLSVLANAGHANSLEMVDTLYDTGKFIYGYGGGIGYAYFLVISPSVTANLAFPKQVSLQDNVFGILPRSSTKVAAVWLMIVHQFIAFSLYVLPLLFMWEKLIRTHTKAWYIRLPSRLPIALLVWLLGVMFPYYATINSFFAAVTAPFVGVIIPCLLFNWHYRTKERQTQCPIQPWRPLQALNWWPIFLLNVFLACLYLVAFTGFGIYFNIVNIVKAAHTFGIFPACYQCATKSG</sequence>
<dbReference type="PANTHER" id="PTHR22950:SF515">
    <property type="entry name" value="AMINO ACID TRANSPORTER AVT6E"/>
    <property type="match status" value="1"/>
</dbReference>
<dbReference type="EMBL" id="JALJOV010000010">
    <property type="protein sequence ID" value="KAK9868838.1"/>
    <property type="molecule type" value="Genomic_DNA"/>
</dbReference>
<dbReference type="AlphaFoldDB" id="A0AAW1THJ7"/>
<evidence type="ECO:0000313" key="8">
    <source>
        <dbReference type="EMBL" id="KAK9868838.1"/>
    </source>
</evidence>
<feature type="transmembrane region" description="Helical" evidence="6">
    <location>
        <begin position="414"/>
        <end position="434"/>
    </location>
</feature>
<evidence type="ECO:0000256" key="3">
    <source>
        <dbReference type="ARBA" id="ARBA00022970"/>
    </source>
</evidence>
<feature type="transmembrane region" description="Helical" evidence="6">
    <location>
        <begin position="108"/>
        <end position="130"/>
    </location>
</feature>
<feature type="transmembrane region" description="Helical" evidence="6">
    <location>
        <begin position="231"/>
        <end position="249"/>
    </location>
</feature>
<organism evidence="8 9">
    <name type="scientific">Apatococcus fuscideae</name>
    <dbReference type="NCBI Taxonomy" id="2026836"/>
    <lineage>
        <taxon>Eukaryota</taxon>
        <taxon>Viridiplantae</taxon>
        <taxon>Chlorophyta</taxon>
        <taxon>core chlorophytes</taxon>
        <taxon>Trebouxiophyceae</taxon>
        <taxon>Chlorellales</taxon>
        <taxon>Chlorellaceae</taxon>
        <taxon>Apatococcus</taxon>
    </lineage>
</organism>
<comment type="caution">
    <text evidence="8">The sequence shown here is derived from an EMBL/GenBank/DDBJ whole genome shotgun (WGS) entry which is preliminary data.</text>
</comment>
<dbReference type="Proteomes" id="UP001485043">
    <property type="component" value="Unassembled WGS sequence"/>
</dbReference>
<dbReference type="GO" id="GO:0016020">
    <property type="term" value="C:membrane"/>
    <property type="evidence" value="ECO:0007669"/>
    <property type="project" value="UniProtKB-SubCell"/>
</dbReference>
<feature type="transmembrane region" description="Helical" evidence="6">
    <location>
        <begin position="455"/>
        <end position="475"/>
    </location>
</feature>
<reference evidence="8 9" key="1">
    <citation type="journal article" date="2024" name="Nat. Commun.">
        <title>Phylogenomics reveals the evolutionary origins of lichenization in chlorophyte algae.</title>
        <authorList>
            <person name="Puginier C."/>
            <person name="Libourel C."/>
            <person name="Otte J."/>
            <person name="Skaloud P."/>
            <person name="Haon M."/>
            <person name="Grisel S."/>
            <person name="Petersen M."/>
            <person name="Berrin J.G."/>
            <person name="Delaux P.M."/>
            <person name="Dal Grande F."/>
            <person name="Keller J."/>
        </authorList>
    </citation>
    <scope>NUCLEOTIDE SEQUENCE [LARGE SCALE GENOMIC DNA]</scope>
    <source>
        <strain evidence="8 9">SAG 2523</strain>
    </source>
</reference>
<dbReference type="InterPro" id="IPR013057">
    <property type="entry name" value="AA_transpt_TM"/>
</dbReference>
<feature type="transmembrane region" description="Helical" evidence="6">
    <location>
        <begin position="392"/>
        <end position="408"/>
    </location>
</feature>
<accession>A0AAW1THJ7</accession>
<feature type="transmembrane region" description="Helical" evidence="6">
    <location>
        <begin position="301"/>
        <end position="327"/>
    </location>
</feature>
<evidence type="ECO:0000256" key="4">
    <source>
        <dbReference type="ARBA" id="ARBA00022989"/>
    </source>
</evidence>
<dbReference type="Pfam" id="PF01490">
    <property type="entry name" value="Aa_trans"/>
    <property type="match status" value="1"/>
</dbReference>
<evidence type="ECO:0000256" key="1">
    <source>
        <dbReference type="ARBA" id="ARBA00004141"/>
    </source>
</evidence>
<comment type="subcellular location">
    <subcellularLocation>
        <location evidence="1">Membrane</location>
        <topology evidence="1">Multi-pass membrane protein</topology>
    </subcellularLocation>
</comment>
<evidence type="ECO:0000313" key="9">
    <source>
        <dbReference type="Proteomes" id="UP001485043"/>
    </source>
</evidence>
<evidence type="ECO:0000256" key="2">
    <source>
        <dbReference type="ARBA" id="ARBA00022692"/>
    </source>
</evidence>
<evidence type="ECO:0000259" key="7">
    <source>
        <dbReference type="Pfam" id="PF01490"/>
    </source>
</evidence>
<dbReference type="PANTHER" id="PTHR22950">
    <property type="entry name" value="AMINO ACID TRANSPORTER"/>
    <property type="match status" value="1"/>
</dbReference>
<keyword evidence="5 6" id="KW-0472">Membrane</keyword>
<keyword evidence="3" id="KW-0029">Amino-acid transport</keyword>
<dbReference type="GO" id="GO:0015179">
    <property type="term" value="F:L-amino acid transmembrane transporter activity"/>
    <property type="evidence" value="ECO:0007669"/>
    <property type="project" value="TreeGrafter"/>
</dbReference>
<keyword evidence="4 6" id="KW-1133">Transmembrane helix</keyword>
<feature type="transmembrane region" description="Helical" evidence="6">
    <location>
        <begin position="347"/>
        <end position="371"/>
    </location>
</feature>
<name>A0AAW1THJ7_9CHLO</name>
<protein>
    <recommendedName>
        <fullName evidence="7">Amino acid transporter transmembrane domain-containing protein</fullName>
    </recommendedName>
</protein>
<evidence type="ECO:0000256" key="6">
    <source>
        <dbReference type="SAM" id="Phobius"/>
    </source>
</evidence>
<evidence type="ECO:0000256" key="5">
    <source>
        <dbReference type="ARBA" id="ARBA00023136"/>
    </source>
</evidence>
<feature type="transmembrane region" description="Helical" evidence="6">
    <location>
        <begin position="204"/>
        <end position="224"/>
    </location>
</feature>